<name>A0A3P8V8Y2_CYNSE</name>
<sequence length="126" mass="14018">MSWTVASQPRPLVCSSEEEGDWSTGICSCCNDMKQCCWVFWCCPCFACKTSKAFGQCLCLPLLDVCSCVHPATMVMRTNVRYHYGIKGSLCTDCVCATCCPSCVWCQMATEMKSRRIGGTSRVKYL</sequence>
<comment type="similarity">
    <text evidence="1">Belongs to the cornifelin family.</text>
</comment>
<accession>A0A3P8V8Y2</accession>
<dbReference type="NCBIfam" id="TIGR01571">
    <property type="entry name" value="A_thal_Cys_rich"/>
    <property type="match status" value="1"/>
</dbReference>
<organism evidence="2 3">
    <name type="scientific">Cynoglossus semilaevis</name>
    <name type="common">Tongue sole</name>
    <dbReference type="NCBI Taxonomy" id="244447"/>
    <lineage>
        <taxon>Eukaryota</taxon>
        <taxon>Metazoa</taxon>
        <taxon>Chordata</taxon>
        <taxon>Craniata</taxon>
        <taxon>Vertebrata</taxon>
        <taxon>Euteleostomi</taxon>
        <taxon>Actinopterygii</taxon>
        <taxon>Neopterygii</taxon>
        <taxon>Teleostei</taxon>
        <taxon>Neoteleostei</taxon>
        <taxon>Acanthomorphata</taxon>
        <taxon>Carangaria</taxon>
        <taxon>Pleuronectiformes</taxon>
        <taxon>Pleuronectoidei</taxon>
        <taxon>Cynoglossidae</taxon>
        <taxon>Cynoglossinae</taxon>
        <taxon>Cynoglossus</taxon>
    </lineage>
</organism>
<dbReference type="Ensembl" id="ENSCSET00000010726.1">
    <property type="protein sequence ID" value="ENSCSEP00000010599.1"/>
    <property type="gene ID" value="ENSCSEG00000006786.1"/>
</dbReference>
<reference evidence="2" key="2">
    <citation type="submission" date="2025-08" db="UniProtKB">
        <authorList>
            <consortium name="Ensembl"/>
        </authorList>
    </citation>
    <scope>IDENTIFICATION</scope>
</reference>
<protein>
    <submittedName>
        <fullName evidence="2">Cornifelin homolog B-like</fullName>
    </submittedName>
</protein>
<evidence type="ECO:0000313" key="2">
    <source>
        <dbReference type="Ensembl" id="ENSCSEP00000010599.1"/>
    </source>
</evidence>
<dbReference type="InterPro" id="IPR006461">
    <property type="entry name" value="PLAC_motif_containing"/>
</dbReference>
<dbReference type="GeneTree" id="ENSGT00940000163701"/>
<dbReference type="AlphaFoldDB" id="A0A3P8V8Y2"/>
<dbReference type="STRING" id="244447.ENSCSEP00000010599"/>
<evidence type="ECO:0000256" key="1">
    <source>
        <dbReference type="ARBA" id="ARBA00009024"/>
    </source>
</evidence>
<evidence type="ECO:0000313" key="3">
    <source>
        <dbReference type="Proteomes" id="UP000265120"/>
    </source>
</evidence>
<dbReference type="FunCoup" id="A0A3P8V8Y2">
    <property type="interactions" value="2"/>
</dbReference>
<proteinExistence type="inferred from homology"/>
<dbReference type="Pfam" id="PF04749">
    <property type="entry name" value="PLAC8"/>
    <property type="match status" value="1"/>
</dbReference>
<dbReference type="Proteomes" id="UP000265120">
    <property type="component" value="Chromosome 19"/>
</dbReference>
<reference evidence="2 3" key="1">
    <citation type="journal article" date="2014" name="Nat. Genet.">
        <title>Whole-genome sequence of a flatfish provides insights into ZW sex chromosome evolution and adaptation to a benthic lifestyle.</title>
        <authorList>
            <person name="Chen S."/>
            <person name="Zhang G."/>
            <person name="Shao C."/>
            <person name="Huang Q."/>
            <person name="Liu G."/>
            <person name="Zhang P."/>
            <person name="Song W."/>
            <person name="An N."/>
            <person name="Chalopin D."/>
            <person name="Volff J.N."/>
            <person name="Hong Y."/>
            <person name="Li Q."/>
            <person name="Sha Z."/>
            <person name="Zhou H."/>
            <person name="Xie M."/>
            <person name="Yu Q."/>
            <person name="Liu Y."/>
            <person name="Xiang H."/>
            <person name="Wang N."/>
            <person name="Wu K."/>
            <person name="Yang C."/>
            <person name="Zhou Q."/>
            <person name="Liao X."/>
            <person name="Yang L."/>
            <person name="Hu Q."/>
            <person name="Zhang J."/>
            <person name="Meng L."/>
            <person name="Jin L."/>
            <person name="Tian Y."/>
            <person name="Lian J."/>
            <person name="Yang J."/>
            <person name="Miao G."/>
            <person name="Liu S."/>
            <person name="Liang Z."/>
            <person name="Yan F."/>
            <person name="Li Y."/>
            <person name="Sun B."/>
            <person name="Zhang H."/>
            <person name="Zhang J."/>
            <person name="Zhu Y."/>
            <person name="Du M."/>
            <person name="Zhao Y."/>
            <person name="Schartl M."/>
            <person name="Tang Q."/>
            <person name="Wang J."/>
        </authorList>
    </citation>
    <scope>NUCLEOTIDE SEQUENCE</scope>
</reference>
<dbReference type="PANTHER" id="PTHR15907">
    <property type="entry name" value="DUF614 FAMILY PROTEIN-RELATED"/>
    <property type="match status" value="1"/>
</dbReference>
<dbReference type="InParanoid" id="A0A3P8V8Y2"/>
<dbReference type="OMA" id="KQCCFAF"/>
<keyword evidence="3" id="KW-1185">Reference proteome</keyword>
<reference evidence="2" key="3">
    <citation type="submission" date="2025-09" db="UniProtKB">
        <authorList>
            <consortium name="Ensembl"/>
        </authorList>
    </citation>
    <scope>IDENTIFICATION</scope>
</reference>